<dbReference type="Pfam" id="PF12795">
    <property type="entry name" value="MscS_porin"/>
    <property type="match status" value="1"/>
</dbReference>
<dbReference type="KEGG" id="nbg:DV706_13070"/>
<feature type="coiled-coil region" evidence="1">
    <location>
        <begin position="390"/>
        <end position="472"/>
    </location>
</feature>
<dbReference type="Proteomes" id="UP000296822">
    <property type="component" value="Chromosome"/>
</dbReference>
<dbReference type="AlphaFoldDB" id="A0A4D6HMD0"/>
<dbReference type="InterPro" id="IPR024393">
    <property type="entry name" value="MscS_porin"/>
</dbReference>
<dbReference type="Gene3D" id="1.10.287.1490">
    <property type="match status" value="2"/>
</dbReference>
<evidence type="ECO:0000256" key="1">
    <source>
        <dbReference type="SAM" id="Coils"/>
    </source>
</evidence>
<reference evidence="4 5" key="1">
    <citation type="journal article" date="2019" name="Nat. Commun.">
        <title>A new type of DNA phosphorothioation-based antiviral system in archaea.</title>
        <authorList>
            <person name="Xiong L."/>
            <person name="Liu S."/>
            <person name="Chen S."/>
            <person name="Xiao Y."/>
            <person name="Zhu B."/>
            <person name="Gao Y."/>
            <person name="Zhang Y."/>
            <person name="Chen B."/>
            <person name="Luo J."/>
            <person name="Deng Z."/>
            <person name="Chen X."/>
            <person name="Wang L."/>
            <person name="Chen S."/>
        </authorList>
    </citation>
    <scope>NUCLEOTIDE SEQUENCE [LARGE SCALE GENOMIC DNA]</scope>
    <source>
        <strain evidence="4 5">JCM 10635</strain>
    </source>
</reference>
<feature type="coiled-coil region" evidence="1">
    <location>
        <begin position="795"/>
        <end position="825"/>
    </location>
</feature>
<dbReference type="GeneID" id="39852193"/>
<evidence type="ECO:0000313" key="4">
    <source>
        <dbReference type="EMBL" id="QCC55314.1"/>
    </source>
</evidence>
<dbReference type="InterPro" id="IPR057363">
    <property type="entry name" value="Volactin"/>
</dbReference>
<dbReference type="Pfam" id="PF25216">
    <property type="entry name" value="Volactin"/>
    <property type="match status" value="1"/>
</dbReference>
<evidence type="ECO:0000259" key="3">
    <source>
        <dbReference type="Pfam" id="PF12795"/>
    </source>
</evidence>
<evidence type="ECO:0000256" key="2">
    <source>
        <dbReference type="SAM" id="Phobius"/>
    </source>
</evidence>
<keyword evidence="2" id="KW-1133">Transmembrane helix</keyword>
<dbReference type="RefSeq" id="WP_006064534.1">
    <property type="nucleotide sequence ID" value="NZ_CP031305.1"/>
</dbReference>
<protein>
    <submittedName>
        <fullName evidence="4">Chromosome segregation ATPase</fullName>
    </submittedName>
</protein>
<dbReference type="SUPFAM" id="SSF57997">
    <property type="entry name" value="Tropomyosin"/>
    <property type="match status" value="2"/>
</dbReference>
<dbReference type="PANTHER" id="PTHR43049">
    <property type="entry name" value="EARLY ENDOSOME ANTIGEN"/>
    <property type="match status" value="1"/>
</dbReference>
<feature type="coiled-coil region" evidence="1">
    <location>
        <begin position="704"/>
        <end position="738"/>
    </location>
</feature>
<organism evidence="4 5">
    <name type="scientific">Natronorubrum bangense</name>
    <dbReference type="NCBI Taxonomy" id="61858"/>
    <lineage>
        <taxon>Archaea</taxon>
        <taxon>Methanobacteriati</taxon>
        <taxon>Methanobacteriota</taxon>
        <taxon>Stenosarchaea group</taxon>
        <taxon>Halobacteria</taxon>
        <taxon>Halobacteriales</taxon>
        <taxon>Natrialbaceae</taxon>
        <taxon>Natronorubrum</taxon>
    </lineage>
</organism>
<dbReference type="EMBL" id="CP031305">
    <property type="protein sequence ID" value="QCC55314.1"/>
    <property type="molecule type" value="Genomic_DNA"/>
</dbReference>
<name>A0A4D6HMD0_9EURY</name>
<accession>A0A4D6HMD0</accession>
<gene>
    <name evidence="4" type="ORF">DV706_13070</name>
</gene>
<keyword evidence="2" id="KW-0472">Membrane</keyword>
<proteinExistence type="predicted"/>
<evidence type="ECO:0000313" key="5">
    <source>
        <dbReference type="Proteomes" id="UP000296822"/>
    </source>
</evidence>
<dbReference type="PANTHER" id="PTHR43049:SF1">
    <property type="entry name" value="EARLY ENDOSOME ANTIGEN"/>
    <property type="match status" value="1"/>
</dbReference>
<sequence>MEYGLDIGPEAIRAAVEASNGVAIESVRPIVVPADEEKAESAGTETGDELFVEQDETRYAVGPTAKTLADAEGETPATLFANGVLSEAGYAGPALETLVDDVLEIDDAVDGRLCYTTPGPLVDADDPTDTHRDTVASILANRGLDVTPISSGFAVVYDQFTDDNYTGLGIRLGPQTTSVTLAYYGVPALAFSLAKGSAWVVEQAATETGHEPAQVEATLEQFALDPDAAAGEIEAALAAAFDALISDLAAALETEASENDVQQGLAVPVALAGSGVVDGLEYLLGGRFDAAPLPFSIRGVRLANDPATSAARGALAAAKDGVDAHEAVTWSPADVNDTGGDVSTAIPAPTGETTLSFDDPLDDGTDTERARADAAIDQLFARLADRDDEIQSVRADLETVFDDLESIEAETASAETVDALEDDLESVTDGLSDLEAERERYTSDLETLEGELEGVSTAYDALEDDVDSLESALTDDFDTLEATIETLETTTADERAALDDRIGDLTADLEAVAERTDTLGDQFERLQASVETLEETTASATALEAVSETVSELEAELDTVDRHGIRIDGLAGRLEEQALRIGDVSDRFTAHAERADEERAQLEGDLESIDSTLEDELEAVDSGLETIDERVTELGVDLEATTMALEDAEERLTSTAGHVTALDDELAAVHDSFRDRTADLETRLETTQETVGGLETTAADSDRVTAIEAELATLETELDDLTQTVSAVSETVAGLEERTAPAETVDALAADLDAISDDLDNRLESVDDRIEAITGKHDGLGDRAERLDDRTSDHANRLEAQRETIDDQERRLETVLTEVDDLRKLLEDGADEPVETQLSTLETRVDAIESGLETNRDDELEAIQTALETLQDRMQRREQTATDETQAVVTPLVAGGGGAGVVAGSSLVLTGAGAVGAGAVLLGLVLIGTAVALER</sequence>
<keyword evidence="2" id="KW-0812">Transmembrane</keyword>
<feature type="domain" description="Mechanosensitive ion channel MscS porin" evidence="3">
    <location>
        <begin position="368"/>
        <end position="536"/>
    </location>
</feature>
<keyword evidence="1" id="KW-0175">Coiled coil</keyword>
<feature type="transmembrane region" description="Helical" evidence="2">
    <location>
        <begin position="907"/>
        <end position="933"/>
    </location>
</feature>